<dbReference type="GO" id="GO:0035438">
    <property type="term" value="F:cyclic-di-GMP binding"/>
    <property type="evidence" value="ECO:0007669"/>
    <property type="project" value="InterPro"/>
</dbReference>
<evidence type="ECO:0000259" key="1">
    <source>
        <dbReference type="Pfam" id="PF07238"/>
    </source>
</evidence>
<dbReference type="RefSeq" id="WP_088920098.1">
    <property type="nucleotide sequence ID" value="NZ_CP018632.1"/>
</dbReference>
<sequence>MFRVIGNSLNLADSDPSTQVVNMTDQVETPPRTSPERRQYLRVQDAVGLQVQRLADMPAAGQPVPSSARVPVRKRDKYDIKGYAVVRSDYPDVASYIDNLEERIRELLLGGEPASAKPTHKVSLSAGGLRFSDRTLLQPGEMVGITLTLFPSGRRIGTDAVIMSGNDAPEVARGDEPTYRAQFVRMSDADRDAVDEHVRRLLGMRVTFED</sequence>
<organism evidence="2 3">
    <name type="scientific">Granulosicoccus antarcticus IMCC3135</name>
    <dbReference type="NCBI Taxonomy" id="1192854"/>
    <lineage>
        <taxon>Bacteria</taxon>
        <taxon>Pseudomonadati</taxon>
        <taxon>Pseudomonadota</taxon>
        <taxon>Gammaproteobacteria</taxon>
        <taxon>Chromatiales</taxon>
        <taxon>Granulosicoccaceae</taxon>
        <taxon>Granulosicoccus</taxon>
    </lineage>
</organism>
<dbReference type="Proteomes" id="UP000250079">
    <property type="component" value="Chromosome"/>
</dbReference>
<accession>A0A2Z2P1L3</accession>
<evidence type="ECO:0000313" key="2">
    <source>
        <dbReference type="EMBL" id="ASJ75150.1"/>
    </source>
</evidence>
<gene>
    <name evidence="2" type="ORF">IMCC3135_25435</name>
</gene>
<dbReference type="InterPro" id="IPR009875">
    <property type="entry name" value="PilZ_domain"/>
</dbReference>
<dbReference type="AlphaFoldDB" id="A0A2Z2P1L3"/>
<name>A0A2Z2P1L3_9GAMM</name>
<keyword evidence="3" id="KW-1185">Reference proteome</keyword>
<feature type="domain" description="PilZ" evidence="1">
    <location>
        <begin position="122"/>
        <end position="198"/>
    </location>
</feature>
<evidence type="ECO:0000313" key="3">
    <source>
        <dbReference type="Proteomes" id="UP000250079"/>
    </source>
</evidence>
<dbReference type="Pfam" id="PF07238">
    <property type="entry name" value="PilZ"/>
    <property type="match status" value="1"/>
</dbReference>
<dbReference type="OrthoDB" id="5567005at2"/>
<dbReference type="KEGG" id="gai:IMCC3135_25435"/>
<proteinExistence type="predicted"/>
<reference evidence="2 3" key="1">
    <citation type="submission" date="2016-12" db="EMBL/GenBank/DDBJ databases">
        <authorList>
            <person name="Song W.-J."/>
            <person name="Kurnit D.M."/>
        </authorList>
    </citation>
    <scope>NUCLEOTIDE SEQUENCE [LARGE SCALE GENOMIC DNA]</scope>
    <source>
        <strain evidence="2 3">IMCC3135</strain>
    </source>
</reference>
<protein>
    <recommendedName>
        <fullName evidence="1">PilZ domain-containing protein</fullName>
    </recommendedName>
</protein>
<dbReference type="EMBL" id="CP018632">
    <property type="protein sequence ID" value="ASJ75150.1"/>
    <property type="molecule type" value="Genomic_DNA"/>
</dbReference>